<keyword evidence="2" id="KW-1185">Reference proteome</keyword>
<comment type="caution">
    <text evidence="1">The sequence shown here is derived from an EMBL/GenBank/DDBJ whole genome shotgun (WGS) entry which is preliminary data.</text>
</comment>
<organism evidence="1 2">
    <name type="scientific">Corchorus capsularis</name>
    <name type="common">Jute</name>
    <dbReference type="NCBI Taxonomy" id="210143"/>
    <lineage>
        <taxon>Eukaryota</taxon>
        <taxon>Viridiplantae</taxon>
        <taxon>Streptophyta</taxon>
        <taxon>Embryophyta</taxon>
        <taxon>Tracheophyta</taxon>
        <taxon>Spermatophyta</taxon>
        <taxon>Magnoliopsida</taxon>
        <taxon>eudicotyledons</taxon>
        <taxon>Gunneridae</taxon>
        <taxon>Pentapetalae</taxon>
        <taxon>rosids</taxon>
        <taxon>malvids</taxon>
        <taxon>Malvales</taxon>
        <taxon>Malvaceae</taxon>
        <taxon>Grewioideae</taxon>
        <taxon>Apeibeae</taxon>
        <taxon>Corchorus</taxon>
    </lineage>
</organism>
<sequence length="28" mass="2986">MAKRNVVSGRISPSTWHFLATSAVKLGA</sequence>
<dbReference type="EMBL" id="AWWV01012403">
    <property type="protein sequence ID" value="OMO67479.1"/>
    <property type="molecule type" value="Genomic_DNA"/>
</dbReference>
<evidence type="ECO:0000313" key="1">
    <source>
        <dbReference type="EMBL" id="OMO67479.1"/>
    </source>
</evidence>
<proteinExistence type="predicted"/>
<dbReference type="Proteomes" id="UP000188268">
    <property type="component" value="Unassembled WGS sequence"/>
</dbReference>
<gene>
    <name evidence="1" type="ORF">CCACVL1_20497</name>
</gene>
<dbReference type="Gramene" id="OMO67479">
    <property type="protein sequence ID" value="OMO67479"/>
    <property type="gene ID" value="CCACVL1_20497"/>
</dbReference>
<dbReference type="AlphaFoldDB" id="A0A1R3HAU6"/>
<reference evidence="1 2" key="1">
    <citation type="submission" date="2013-09" db="EMBL/GenBank/DDBJ databases">
        <title>Corchorus capsularis genome sequencing.</title>
        <authorList>
            <person name="Alam M."/>
            <person name="Haque M.S."/>
            <person name="Islam M.S."/>
            <person name="Emdad E.M."/>
            <person name="Islam M.M."/>
            <person name="Ahmed B."/>
            <person name="Halim A."/>
            <person name="Hossen Q.M.M."/>
            <person name="Hossain M.Z."/>
            <person name="Ahmed R."/>
            <person name="Khan M.M."/>
            <person name="Islam R."/>
            <person name="Rashid M.M."/>
            <person name="Khan S.A."/>
            <person name="Rahman M.S."/>
            <person name="Alam M."/>
        </authorList>
    </citation>
    <scope>NUCLEOTIDE SEQUENCE [LARGE SCALE GENOMIC DNA]</scope>
    <source>
        <strain evidence="2">cv. CVL-1</strain>
        <tissue evidence="1">Whole seedling</tissue>
    </source>
</reference>
<protein>
    <submittedName>
        <fullName evidence="1">Uncharacterized protein</fullName>
    </submittedName>
</protein>
<accession>A0A1R3HAU6</accession>
<evidence type="ECO:0000313" key="2">
    <source>
        <dbReference type="Proteomes" id="UP000188268"/>
    </source>
</evidence>
<name>A0A1R3HAU6_COCAP</name>